<dbReference type="Proteomes" id="UP000604046">
    <property type="component" value="Unassembled WGS sequence"/>
</dbReference>
<protein>
    <submittedName>
        <fullName evidence="3">DnaJ protein</fullName>
    </submittedName>
</protein>
<evidence type="ECO:0000259" key="2">
    <source>
        <dbReference type="PROSITE" id="PS50076"/>
    </source>
</evidence>
<dbReference type="SUPFAM" id="SSF46565">
    <property type="entry name" value="Chaperone J-domain"/>
    <property type="match status" value="1"/>
</dbReference>
<accession>A0A812U2Z9</accession>
<proteinExistence type="predicted"/>
<evidence type="ECO:0000256" key="1">
    <source>
        <dbReference type="SAM" id="MobiDB-lite"/>
    </source>
</evidence>
<organism evidence="3 4">
    <name type="scientific">Symbiodinium natans</name>
    <dbReference type="NCBI Taxonomy" id="878477"/>
    <lineage>
        <taxon>Eukaryota</taxon>
        <taxon>Sar</taxon>
        <taxon>Alveolata</taxon>
        <taxon>Dinophyceae</taxon>
        <taxon>Suessiales</taxon>
        <taxon>Symbiodiniaceae</taxon>
        <taxon>Symbiodinium</taxon>
    </lineage>
</organism>
<dbReference type="CDD" id="cd06257">
    <property type="entry name" value="DnaJ"/>
    <property type="match status" value="1"/>
</dbReference>
<evidence type="ECO:0000313" key="3">
    <source>
        <dbReference type="EMBL" id="CAE7550260.1"/>
    </source>
</evidence>
<dbReference type="EMBL" id="CAJNDS010002630">
    <property type="protein sequence ID" value="CAE7550260.1"/>
    <property type="molecule type" value="Genomic_DNA"/>
</dbReference>
<dbReference type="InterPro" id="IPR001623">
    <property type="entry name" value="DnaJ_domain"/>
</dbReference>
<dbReference type="InterPro" id="IPR036869">
    <property type="entry name" value="J_dom_sf"/>
</dbReference>
<reference evidence="3" key="1">
    <citation type="submission" date="2021-02" db="EMBL/GenBank/DDBJ databases">
        <authorList>
            <person name="Dougan E. K."/>
            <person name="Rhodes N."/>
            <person name="Thang M."/>
            <person name="Chan C."/>
        </authorList>
    </citation>
    <scope>NUCLEOTIDE SEQUENCE</scope>
</reference>
<dbReference type="AlphaFoldDB" id="A0A812U2Z9"/>
<feature type="region of interest" description="Disordered" evidence="1">
    <location>
        <begin position="157"/>
        <end position="218"/>
    </location>
</feature>
<feature type="domain" description="J" evidence="2">
    <location>
        <begin position="105"/>
        <end position="168"/>
    </location>
</feature>
<comment type="caution">
    <text evidence="3">The sequence shown here is derived from an EMBL/GenBank/DDBJ whole genome shotgun (WGS) entry which is preliminary data.</text>
</comment>
<dbReference type="PROSITE" id="PS50076">
    <property type="entry name" value="DNAJ_2"/>
    <property type="match status" value="1"/>
</dbReference>
<keyword evidence="4" id="KW-1185">Reference proteome</keyword>
<dbReference type="OrthoDB" id="427445at2759"/>
<name>A0A812U2Z9_9DINO</name>
<dbReference type="SMART" id="SM00271">
    <property type="entry name" value="DnaJ"/>
    <property type="match status" value="1"/>
</dbReference>
<gene>
    <name evidence="3" type="primary">dnaJ</name>
    <name evidence="3" type="ORF">SNAT2548_LOCUS30900</name>
</gene>
<sequence length="434" mass="46971">MQLLLNAADIDAAQAIAFCGLPLLVHPLLQSLFSGDSLEEALQQVQGRIGQVSPARLLQELEDKEPSILLRTKELSEGKLAQEVLQLDGWRGQVAARLLLIEKQLALEMLGLAQSADSTSITKAFKRRAVELHPDKGGDQEEFQLLQQMKDVLLGSKASAEKQDDETGVSASPRKRSSEAFGDSQDTDDEIDNLLRNRGAADEATPAQSRTSRKAGLQASRVKLHQAVSHAWSRCGRLCSQLSRYKQAGQGPHADLLLAPLETFLAKFEQEGEEPRCAPDGSRLGLLVSRGAEFLGAAALLDPEATLAVLTKSGHMSEIQEHEGWPRLIESMRRLPSQVESFLASTQQLGLEGAPVAKPAKEAEPGTSMLVPRESALQEVEAAAAATAVQCEGAPKLATCDGQPHKPGCVCTKCLRRRWGFQKVEPPGRGYRGF</sequence>
<evidence type="ECO:0000313" key="4">
    <source>
        <dbReference type="Proteomes" id="UP000604046"/>
    </source>
</evidence>
<dbReference type="Pfam" id="PF00226">
    <property type="entry name" value="DnaJ"/>
    <property type="match status" value="1"/>
</dbReference>
<dbReference type="Gene3D" id="1.10.287.110">
    <property type="entry name" value="DnaJ domain"/>
    <property type="match status" value="1"/>
</dbReference>